<sequence>MFHDSNASHQRTTTPSSAAALSPIPASTTIGGVQAPAPPRAPGGPTGVMEPLELNQNFAGANHVLGIGLRDSSCFFQSTSNHGVSRVMSDAL</sequence>
<accession>A0A8H6JK06</accession>
<proteinExistence type="predicted"/>
<protein>
    <submittedName>
        <fullName evidence="2">Uncharacterized protein</fullName>
    </submittedName>
</protein>
<dbReference type="Proteomes" id="UP000639643">
    <property type="component" value="Unassembled WGS sequence"/>
</dbReference>
<evidence type="ECO:0000313" key="3">
    <source>
        <dbReference type="Proteomes" id="UP000639643"/>
    </source>
</evidence>
<reference evidence="2" key="1">
    <citation type="journal article" date="2020" name="Phytopathology">
        <title>Genome Sequence Resources of Colletotrichum truncatum, C. plurivorum, C. musicola, and C. sojae: Four Species Pathogenic to Soybean (Glycine max).</title>
        <authorList>
            <person name="Rogerio F."/>
            <person name="Boufleur T.R."/>
            <person name="Ciampi-Guillardi M."/>
            <person name="Sukno S.A."/>
            <person name="Thon M.R."/>
            <person name="Massola Junior N.S."/>
            <person name="Baroncelli R."/>
        </authorList>
    </citation>
    <scope>NUCLEOTIDE SEQUENCE</scope>
    <source>
        <strain evidence="2">LFN0074</strain>
    </source>
</reference>
<organism evidence="2 3">
    <name type="scientific">Colletotrichum musicola</name>
    <dbReference type="NCBI Taxonomy" id="2175873"/>
    <lineage>
        <taxon>Eukaryota</taxon>
        <taxon>Fungi</taxon>
        <taxon>Dikarya</taxon>
        <taxon>Ascomycota</taxon>
        <taxon>Pezizomycotina</taxon>
        <taxon>Sordariomycetes</taxon>
        <taxon>Hypocreomycetidae</taxon>
        <taxon>Glomerellales</taxon>
        <taxon>Glomerellaceae</taxon>
        <taxon>Colletotrichum</taxon>
        <taxon>Colletotrichum orchidearum species complex</taxon>
    </lineage>
</organism>
<keyword evidence="3" id="KW-1185">Reference proteome</keyword>
<evidence type="ECO:0000313" key="2">
    <source>
        <dbReference type="EMBL" id="KAF6814086.1"/>
    </source>
</evidence>
<gene>
    <name evidence="2" type="ORF">CMUS01_12721</name>
</gene>
<dbReference type="EMBL" id="WIGM01000740">
    <property type="protein sequence ID" value="KAF6814086.1"/>
    <property type="molecule type" value="Genomic_DNA"/>
</dbReference>
<feature type="compositionally biased region" description="Polar residues" evidence="1">
    <location>
        <begin position="1"/>
        <end position="11"/>
    </location>
</feature>
<evidence type="ECO:0000256" key="1">
    <source>
        <dbReference type="SAM" id="MobiDB-lite"/>
    </source>
</evidence>
<feature type="region of interest" description="Disordered" evidence="1">
    <location>
        <begin position="1"/>
        <end position="50"/>
    </location>
</feature>
<dbReference type="AlphaFoldDB" id="A0A8H6JK06"/>
<feature type="compositionally biased region" description="Low complexity" evidence="1">
    <location>
        <begin position="12"/>
        <end position="35"/>
    </location>
</feature>
<comment type="caution">
    <text evidence="2">The sequence shown here is derived from an EMBL/GenBank/DDBJ whole genome shotgun (WGS) entry which is preliminary data.</text>
</comment>
<name>A0A8H6JK06_9PEZI</name>